<evidence type="ECO:0000256" key="2">
    <source>
        <dbReference type="SAM" id="Phobius"/>
    </source>
</evidence>
<dbReference type="Proteomes" id="UP000001968">
    <property type="component" value="Chromosome"/>
</dbReference>
<evidence type="ECO:0000313" key="5">
    <source>
        <dbReference type="Proteomes" id="UP000001968"/>
    </source>
</evidence>
<feature type="transmembrane region" description="Helical" evidence="2">
    <location>
        <begin position="209"/>
        <end position="231"/>
    </location>
</feature>
<dbReference type="Pfam" id="PF00892">
    <property type="entry name" value="EamA"/>
    <property type="match status" value="2"/>
</dbReference>
<feature type="transmembrane region" description="Helical" evidence="2">
    <location>
        <begin position="264"/>
        <end position="282"/>
    </location>
</feature>
<protein>
    <recommendedName>
        <fullName evidence="3">EamA domain-containing protein</fullName>
    </recommendedName>
</protein>
<dbReference type="PANTHER" id="PTHR22911:SF76">
    <property type="entry name" value="EAMA DOMAIN-CONTAINING PROTEIN"/>
    <property type="match status" value="1"/>
</dbReference>
<feature type="transmembrane region" description="Helical" evidence="2">
    <location>
        <begin position="150"/>
        <end position="169"/>
    </location>
</feature>
<evidence type="ECO:0000313" key="4">
    <source>
        <dbReference type="EMBL" id="ABI69401.1"/>
    </source>
</evidence>
<feature type="transmembrane region" description="Helical" evidence="2">
    <location>
        <begin position="238"/>
        <end position="258"/>
    </location>
</feature>
<feature type="transmembrane region" description="Helical" evidence="2">
    <location>
        <begin position="121"/>
        <end position="138"/>
    </location>
</feature>
<dbReference type="SUPFAM" id="SSF103481">
    <property type="entry name" value="Multidrug resistance efflux transporter EmrE"/>
    <property type="match status" value="2"/>
</dbReference>
<keyword evidence="5" id="KW-1185">Reference proteome</keyword>
<dbReference type="EMBL" id="CP000448">
    <property type="protein sequence ID" value="ABI69401.1"/>
    <property type="molecule type" value="Genomic_DNA"/>
</dbReference>
<sequence>MRPVLIYGLIFLSVLCMATSSIIIRFSTAPAMIIALYRVVFTAGLAALLGSRDIFPNIKKMPRRDFILIIIAGFFLALHFAFWISSLNYTSIPSSVLFTNLQVIFVLLFSIFILREKMKQQVIAGIIVAILGSSLIAGGDLGSGRIYGDMLALLSGFFVAVYFIIGRYVRVRVDVWPYTSMVALVAVLVLLPASALAGLPLLSYPPREWILFLLLALGPGLAGHGILNWALKYVKAPIVAVSILGESVGASILAFLVFGELLLWYQMIGGVLILLGIYVAAVNEARSGEQLLQEG</sequence>
<evidence type="ECO:0000259" key="3">
    <source>
        <dbReference type="Pfam" id="PF00892"/>
    </source>
</evidence>
<dbReference type="InterPro" id="IPR000620">
    <property type="entry name" value="EamA_dom"/>
</dbReference>
<dbReference type="HOGENOM" id="CLU_033863_0_2_9"/>
<organism evidence="4 5">
    <name type="scientific">Syntrophomonas wolfei subsp. wolfei (strain DSM 2245B / Goettingen)</name>
    <dbReference type="NCBI Taxonomy" id="335541"/>
    <lineage>
        <taxon>Bacteria</taxon>
        <taxon>Bacillati</taxon>
        <taxon>Bacillota</taxon>
        <taxon>Clostridia</taxon>
        <taxon>Eubacteriales</taxon>
        <taxon>Syntrophomonadaceae</taxon>
        <taxon>Syntrophomonas</taxon>
    </lineage>
</organism>
<dbReference type="OrthoDB" id="9790852at2"/>
<name>Q0AV53_SYNWW</name>
<dbReference type="PANTHER" id="PTHR22911">
    <property type="entry name" value="ACYL-MALONYL CONDENSING ENZYME-RELATED"/>
    <property type="match status" value="1"/>
</dbReference>
<feature type="transmembrane region" description="Helical" evidence="2">
    <location>
        <begin position="30"/>
        <end position="50"/>
    </location>
</feature>
<dbReference type="STRING" id="335541.Swol_2109"/>
<keyword evidence="2" id="KW-0812">Transmembrane</keyword>
<proteinExistence type="inferred from homology"/>
<dbReference type="KEGG" id="swo:Swol_2109"/>
<keyword evidence="2" id="KW-1133">Transmembrane helix</keyword>
<feature type="domain" description="EamA" evidence="3">
    <location>
        <begin position="7"/>
        <end position="136"/>
    </location>
</feature>
<keyword evidence="2" id="KW-0472">Membrane</keyword>
<dbReference type="RefSeq" id="WP_011641492.1">
    <property type="nucleotide sequence ID" value="NC_008346.1"/>
</dbReference>
<evidence type="ECO:0000256" key="1">
    <source>
        <dbReference type="ARBA" id="ARBA00007362"/>
    </source>
</evidence>
<dbReference type="AlphaFoldDB" id="Q0AV53"/>
<feature type="transmembrane region" description="Helical" evidence="2">
    <location>
        <begin position="181"/>
        <end position="203"/>
    </location>
</feature>
<dbReference type="eggNOG" id="COG0697">
    <property type="taxonomic scope" value="Bacteria"/>
</dbReference>
<feature type="domain" description="EamA" evidence="3">
    <location>
        <begin position="147"/>
        <end position="280"/>
    </location>
</feature>
<feature type="transmembrane region" description="Helical" evidence="2">
    <location>
        <begin position="66"/>
        <end position="84"/>
    </location>
</feature>
<comment type="similarity">
    <text evidence="1">Belongs to the EamA transporter family.</text>
</comment>
<dbReference type="InterPro" id="IPR037185">
    <property type="entry name" value="EmrE-like"/>
</dbReference>
<accession>Q0AV53</accession>
<feature type="transmembrane region" description="Helical" evidence="2">
    <location>
        <begin position="96"/>
        <end position="114"/>
    </location>
</feature>
<dbReference type="GO" id="GO:0016020">
    <property type="term" value="C:membrane"/>
    <property type="evidence" value="ECO:0007669"/>
    <property type="project" value="InterPro"/>
</dbReference>
<reference evidence="5" key="1">
    <citation type="journal article" date="2010" name="Environ. Microbiol.">
        <title>The genome of Syntrophomonas wolfei: new insights into syntrophic metabolism and biohydrogen production.</title>
        <authorList>
            <person name="Sieber J.R."/>
            <person name="Sims D.R."/>
            <person name="Han C."/>
            <person name="Kim E."/>
            <person name="Lykidis A."/>
            <person name="Lapidus A.L."/>
            <person name="McDonnald E."/>
            <person name="Rohlin L."/>
            <person name="Culley D.E."/>
            <person name="Gunsalus R."/>
            <person name="McInerney M.J."/>
        </authorList>
    </citation>
    <scope>NUCLEOTIDE SEQUENCE [LARGE SCALE GENOMIC DNA]</scope>
    <source>
        <strain evidence="5">DSM 2245B / Goettingen</strain>
    </source>
</reference>
<gene>
    <name evidence="4" type="ordered locus">Swol_2109</name>
</gene>